<name>A0A8J2VGD0_9BACL</name>
<keyword evidence="2" id="KW-1185">Reference proteome</keyword>
<dbReference type="EMBL" id="BMHQ01000002">
    <property type="protein sequence ID" value="GGE08495.1"/>
    <property type="molecule type" value="Genomic_DNA"/>
</dbReference>
<evidence type="ECO:0000313" key="2">
    <source>
        <dbReference type="Proteomes" id="UP000625210"/>
    </source>
</evidence>
<reference evidence="1" key="2">
    <citation type="submission" date="2020-09" db="EMBL/GenBank/DDBJ databases">
        <authorList>
            <person name="Sun Q."/>
            <person name="Zhou Y."/>
        </authorList>
    </citation>
    <scope>NUCLEOTIDE SEQUENCE</scope>
    <source>
        <strain evidence="1">CGMCC 1.15179</strain>
    </source>
</reference>
<protein>
    <submittedName>
        <fullName evidence="1">Uncharacterized protein</fullName>
    </submittedName>
</protein>
<dbReference type="AlphaFoldDB" id="A0A8J2VGD0"/>
<proteinExistence type="predicted"/>
<dbReference type="Proteomes" id="UP000625210">
    <property type="component" value="Unassembled WGS sequence"/>
</dbReference>
<gene>
    <name evidence="1" type="ORF">GCM10011571_07250</name>
</gene>
<organism evidence="1 2">
    <name type="scientific">Marinithermofilum abyssi</name>
    <dbReference type="NCBI Taxonomy" id="1571185"/>
    <lineage>
        <taxon>Bacteria</taxon>
        <taxon>Bacillati</taxon>
        <taxon>Bacillota</taxon>
        <taxon>Bacilli</taxon>
        <taxon>Bacillales</taxon>
        <taxon>Thermoactinomycetaceae</taxon>
        <taxon>Marinithermofilum</taxon>
    </lineage>
</organism>
<evidence type="ECO:0000313" key="1">
    <source>
        <dbReference type="EMBL" id="GGE08495.1"/>
    </source>
</evidence>
<accession>A0A8J2VGD0</accession>
<sequence length="102" mass="11699">MFQFQGFPEYAKRPYPAYDLETRIIQESPVIPYAGITQIRLNGRRRHPALSAWLLQAPVEYAVAMSNVNTKVRIGQKKWSMMIGGLDAMGTKTRKIKDKIDE</sequence>
<reference evidence="1" key="1">
    <citation type="journal article" date="2014" name="Int. J. Syst. Evol. Microbiol.">
        <title>Complete genome sequence of Corynebacterium casei LMG S-19264T (=DSM 44701T), isolated from a smear-ripened cheese.</title>
        <authorList>
            <consortium name="US DOE Joint Genome Institute (JGI-PGF)"/>
            <person name="Walter F."/>
            <person name="Albersmeier A."/>
            <person name="Kalinowski J."/>
            <person name="Ruckert C."/>
        </authorList>
    </citation>
    <scope>NUCLEOTIDE SEQUENCE</scope>
    <source>
        <strain evidence="1">CGMCC 1.15179</strain>
    </source>
</reference>
<comment type="caution">
    <text evidence="1">The sequence shown here is derived from an EMBL/GenBank/DDBJ whole genome shotgun (WGS) entry which is preliminary data.</text>
</comment>